<proteinExistence type="predicted"/>
<evidence type="ECO:0000313" key="2">
    <source>
        <dbReference type="Ensembl" id="ENSCATP00000011878.1"/>
    </source>
</evidence>
<dbReference type="OMA" id="RCSHPLY"/>
<reference evidence="2" key="1">
    <citation type="submission" date="2025-08" db="UniProtKB">
        <authorList>
            <consortium name="Ensembl"/>
        </authorList>
    </citation>
    <scope>IDENTIFICATION</scope>
</reference>
<dbReference type="FunFam" id="3.90.79.10:FF:000129">
    <property type="entry name" value="Isopentenyl-diphosphate delta isomerase 2"/>
    <property type="match status" value="1"/>
</dbReference>
<evidence type="ECO:0000259" key="1">
    <source>
        <dbReference type="PROSITE" id="PS51462"/>
    </source>
</evidence>
<keyword evidence="3" id="KW-1185">Reference proteome</keyword>
<dbReference type="Ensembl" id="ENSCATT00000036004.1">
    <property type="protein sequence ID" value="ENSCATP00000011878.1"/>
    <property type="gene ID" value="ENSCATG00000030137.1"/>
</dbReference>
<dbReference type="SUPFAM" id="SSF55811">
    <property type="entry name" value="Nudix"/>
    <property type="match status" value="1"/>
</dbReference>
<dbReference type="GO" id="GO:0009240">
    <property type="term" value="P:isopentenyl diphosphate biosynthetic process"/>
    <property type="evidence" value="ECO:0007669"/>
    <property type="project" value="TreeGrafter"/>
</dbReference>
<dbReference type="PANTHER" id="PTHR10885">
    <property type="entry name" value="ISOPENTENYL-DIPHOSPHATE DELTA-ISOMERASE"/>
    <property type="match status" value="1"/>
</dbReference>
<dbReference type="STRING" id="9531.ENSCATP00000011878"/>
<dbReference type="GeneTree" id="ENSGT00390000008527"/>
<dbReference type="AlphaFoldDB" id="A0A2K5LFY8"/>
<sequence length="136" mass="15990">YFTDSCCSHPLYNPAELEENDAIGVRRAAQRHLQAELGIPGEQISPEDIVFMTIYHHKAKSDRIWGEHDICYLLLVRKNVTVNLDPSEKKSILYLSQEELREGEVKVTPWLRTIAEKFLYRWWPHLDDVTQFVELH</sequence>
<accession>A0A2K5LFY8</accession>
<dbReference type="PROSITE" id="PS51462">
    <property type="entry name" value="NUDIX"/>
    <property type="match status" value="1"/>
</dbReference>
<dbReference type="Pfam" id="PF00293">
    <property type="entry name" value="NUDIX"/>
    <property type="match status" value="1"/>
</dbReference>
<protein>
    <submittedName>
        <fullName evidence="2">Isopentenyl-diphosphate delta isomerase 2</fullName>
    </submittedName>
</protein>
<dbReference type="GO" id="GO:0004452">
    <property type="term" value="F:isopentenyl-diphosphate delta-isomerase activity"/>
    <property type="evidence" value="ECO:0007669"/>
    <property type="project" value="Ensembl"/>
</dbReference>
<dbReference type="Bgee" id="ENSCATG00000030137">
    <property type="expression patterns" value="Expressed in liver and 7 other cell types or tissues"/>
</dbReference>
<dbReference type="PANTHER" id="PTHR10885:SF1">
    <property type="entry name" value="ISOPENTENYL-DIPHOSPHATE DELTA-ISOMERASE 2"/>
    <property type="match status" value="1"/>
</dbReference>
<dbReference type="Gene3D" id="3.90.79.10">
    <property type="entry name" value="Nucleoside Triphosphate Pyrophosphohydrolase"/>
    <property type="match status" value="1"/>
</dbReference>
<reference evidence="2" key="2">
    <citation type="submission" date="2025-09" db="UniProtKB">
        <authorList>
            <consortium name="Ensembl"/>
        </authorList>
    </citation>
    <scope>IDENTIFICATION</scope>
</reference>
<dbReference type="InterPro" id="IPR015797">
    <property type="entry name" value="NUDIX_hydrolase-like_dom_sf"/>
</dbReference>
<name>A0A2K5LFY8_CERAT</name>
<organism evidence="2 3">
    <name type="scientific">Cercocebus atys</name>
    <name type="common">Sooty mangabey</name>
    <name type="synonym">Cercocebus torquatus atys</name>
    <dbReference type="NCBI Taxonomy" id="9531"/>
    <lineage>
        <taxon>Eukaryota</taxon>
        <taxon>Metazoa</taxon>
        <taxon>Chordata</taxon>
        <taxon>Craniata</taxon>
        <taxon>Vertebrata</taxon>
        <taxon>Euteleostomi</taxon>
        <taxon>Mammalia</taxon>
        <taxon>Eutheria</taxon>
        <taxon>Euarchontoglires</taxon>
        <taxon>Primates</taxon>
        <taxon>Haplorrhini</taxon>
        <taxon>Catarrhini</taxon>
        <taxon>Cercopithecidae</taxon>
        <taxon>Cercopithecinae</taxon>
        <taxon>Cercocebus</taxon>
    </lineage>
</organism>
<feature type="domain" description="Nudix hydrolase" evidence="1">
    <location>
        <begin position="1"/>
        <end position="118"/>
    </location>
</feature>
<evidence type="ECO:0000313" key="3">
    <source>
        <dbReference type="Proteomes" id="UP000233060"/>
    </source>
</evidence>
<dbReference type="GO" id="GO:0005777">
    <property type="term" value="C:peroxisome"/>
    <property type="evidence" value="ECO:0007669"/>
    <property type="project" value="Ensembl"/>
</dbReference>
<gene>
    <name evidence="2" type="primary">IDI2</name>
</gene>
<dbReference type="Proteomes" id="UP000233060">
    <property type="component" value="Unassembled WGS sequence"/>
</dbReference>
<dbReference type="InterPro" id="IPR000086">
    <property type="entry name" value="NUDIX_hydrolase_dom"/>
</dbReference>